<gene>
    <name evidence="4" type="ORF">HJ536_15290</name>
</gene>
<feature type="domain" description="HTH araC/xylS-type" evidence="3">
    <location>
        <begin position="216"/>
        <end position="314"/>
    </location>
</feature>
<dbReference type="GO" id="GO:0003700">
    <property type="term" value="F:DNA-binding transcription factor activity"/>
    <property type="evidence" value="ECO:0007669"/>
    <property type="project" value="InterPro"/>
</dbReference>
<dbReference type="InterPro" id="IPR009057">
    <property type="entry name" value="Homeodomain-like_sf"/>
</dbReference>
<protein>
    <submittedName>
        <fullName evidence="4">GlxA family transcriptional regulator</fullName>
    </submittedName>
</protein>
<comment type="caution">
    <text evidence="4">The sequence shown here is derived from an EMBL/GenBank/DDBJ whole genome shotgun (WGS) entry which is preliminary data.</text>
</comment>
<dbReference type="CDD" id="cd03137">
    <property type="entry name" value="GATase1_AraC_1"/>
    <property type="match status" value="1"/>
</dbReference>
<dbReference type="EMBL" id="JABCJE010000008">
    <property type="protein sequence ID" value="NVO24730.1"/>
    <property type="molecule type" value="Genomic_DNA"/>
</dbReference>
<dbReference type="InterPro" id="IPR002818">
    <property type="entry name" value="DJ-1/PfpI"/>
</dbReference>
<sequence length="332" mass="36272">MVTYPEAHILDVVGPLEVLNGTRYFLPDGPEPYRVTVVAPQAGPVRMASGLSLHAHRSIVEAATDTSEIDTLIISGGHGTSAALGNAELLDYVRHAAQRARRVVSICTGAMILAKVGLLDGRRATTHWWWCPILEQRHPAVQVDRDAIYVRDGNIWSSAGVTAGMDLALALVEMDWGHAIALEVARFNVMYMIRPGGQSQFSAYLVAQRAEDPAINASLEYIMGAPSDPLTVTALAAKAGLSERTFARRFKDETGLTPAAYVERARIQAARVALETTPKGIEEIAYATGFQSAERMRRAFQRHLGVSASDYRDRFREVRADDALIRDGPDHP</sequence>
<dbReference type="AlphaFoldDB" id="A0A850QCV6"/>
<dbReference type="Gene3D" id="1.10.10.60">
    <property type="entry name" value="Homeodomain-like"/>
    <property type="match status" value="1"/>
</dbReference>
<dbReference type="SUPFAM" id="SSF46689">
    <property type="entry name" value="Homeodomain-like"/>
    <property type="match status" value="2"/>
</dbReference>
<organism evidence="4 5">
    <name type="scientific">Donghicola mangrovi</name>
    <dbReference type="NCBI Taxonomy" id="2729614"/>
    <lineage>
        <taxon>Bacteria</taxon>
        <taxon>Pseudomonadati</taxon>
        <taxon>Pseudomonadota</taxon>
        <taxon>Alphaproteobacteria</taxon>
        <taxon>Rhodobacterales</taxon>
        <taxon>Roseobacteraceae</taxon>
        <taxon>Donghicola</taxon>
    </lineage>
</organism>
<dbReference type="InterPro" id="IPR029062">
    <property type="entry name" value="Class_I_gatase-like"/>
</dbReference>
<evidence type="ECO:0000256" key="1">
    <source>
        <dbReference type="ARBA" id="ARBA00023015"/>
    </source>
</evidence>
<dbReference type="PROSITE" id="PS01124">
    <property type="entry name" value="HTH_ARAC_FAMILY_2"/>
    <property type="match status" value="1"/>
</dbReference>
<keyword evidence="1" id="KW-0805">Transcription regulation</keyword>
<keyword evidence="2" id="KW-0804">Transcription</keyword>
<evidence type="ECO:0000259" key="3">
    <source>
        <dbReference type="PROSITE" id="PS01124"/>
    </source>
</evidence>
<dbReference type="GO" id="GO:0043565">
    <property type="term" value="F:sequence-specific DNA binding"/>
    <property type="evidence" value="ECO:0007669"/>
    <property type="project" value="InterPro"/>
</dbReference>
<dbReference type="SUPFAM" id="SSF52317">
    <property type="entry name" value="Class I glutamine amidotransferase-like"/>
    <property type="match status" value="1"/>
</dbReference>
<reference evidence="4 5" key="1">
    <citation type="submission" date="2020-04" db="EMBL/GenBank/DDBJ databases">
        <title>Donghicola sp., a member of the Rhodobacteraceae family isolated from mangrove forest in Thailand.</title>
        <authorList>
            <person name="Charoenyingcharoen P."/>
            <person name="Yukphan P."/>
        </authorList>
    </citation>
    <scope>NUCLEOTIDE SEQUENCE [LARGE SCALE GENOMIC DNA]</scope>
    <source>
        <strain evidence="4 5">B5-SW-15</strain>
    </source>
</reference>
<dbReference type="InterPro" id="IPR018060">
    <property type="entry name" value="HTH_AraC"/>
</dbReference>
<dbReference type="PANTHER" id="PTHR43130:SF3">
    <property type="entry name" value="HTH-TYPE TRANSCRIPTIONAL REGULATOR RV1931C"/>
    <property type="match status" value="1"/>
</dbReference>
<dbReference type="Pfam" id="PF01965">
    <property type="entry name" value="DJ-1_PfpI"/>
    <property type="match status" value="1"/>
</dbReference>
<name>A0A850QCV6_9RHOB</name>
<proteinExistence type="predicted"/>
<dbReference type="Proteomes" id="UP000592216">
    <property type="component" value="Unassembled WGS sequence"/>
</dbReference>
<dbReference type="Pfam" id="PF12833">
    <property type="entry name" value="HTH_18"/>
    <property type="match status" value="1"/>
</dbReference>
<evidence type="ECO:0000313" key="5">
    <source>
        <dbReference type="Proteomes" id="UP000592216"/>
    </source>
</evidence>
<dbReference type="PANTHER" id="PTHR43130">
    <property type="entry name" value="ARAC-FAMILY TRANSCRIPTIONAL REGULATOR"/>
    <property type="match status" value="1"/>
</dbReference>
<accession>A0A850QCV6</accession>
<evidence type="ECO:0000313" key="4">
    <source>
        <dbReference type="EMBL" id="NVO24730.1"/>
    </source>
</evidence>
<evidence type="ECO:0000256" key="2">
    <source>
        <dbReference type="ARBA" id="ARBA00023163"/>
    </source>
</evidence>
<dbReference type="SMART" id="SM00342">
    <property type="entry name" value="HTH_ARAC"/>
    <property type="match status" value="1"/>
</dbReference>
<dbReference type="InterPro" id="IPR052158">
    <property type="entry name" value="INH-QAR"/>
</dbReference>
<dbReference type="Gene3D" id="3.40.50.880">
    <property type="match status" value="1"/>
</dbReference>